<comment type="caution">
    <text evidence="3">The sequence shown here is derived from an EMBL/GenBank/DDBJ whole genome shotgun (WGS) entry which is preliminary data.</text>
</comment>
<dbReference type="PROSITE" id="PS51257">
    <property type="entry name" value="PROKAR_LIPOPROTEIN"/>
    <property type="match status" value="1"/>
</dbReference>
<protein>
    <submittedName>
        <fullName evidence="3">DUF1311 domain-containing protein</fullName>
    </submittedName>
</protein>
<organism evidence="3">
    <name type="scientific">Agrobacterium albertimagni</name>
    <dbReference type="NCBI Taxonomy" id="147266"/>
    <lineage>
        <taxon>Bacteria</taxon>
        <taxon>Pseudomonadati</taxon>
        <taxon>Pseudomonadota</taxon>
        <taxon>Alphaproteobacteria</taxon>
        <taxon>Hyphomicrobiales</taxon>
        <taxon>Rhizobiaceae</taxon>
        <taxon>Rhizobium/Agrobacterium group</taxon>
        <taxon>Agrobacterium</taxon>
    </lineage>
</organism>
<dbReference type="Pfam" id="PF07007">
    <property type="entry name" value="LprI"/>
    <property type="match status" value="1"/>
</dbReference>
<feature type="domain" description="Lysozyme inhibitor LprI-like N-terminal" evidence="2">
    <location>
        <begin position="34"/>
        <end position="135"/>
    </location>
</feature>
<feature type="chain" id="PRO_5028099739" evidence="1">
    <location>
        <begin position="27"/>
        <end position="142"/>
    </location>
</feature>
<keyword evidence="1" id="KW-0732">Signal</keyword>
<reference evidence="3" key="1">
    <citation type="journal article" date="2020" name="mSystems">
        <title>Genome- and Community-Level Interaction Insights into Carbon Utilization and Element Cycling Functions of Hydrothermarchaeota in Hydrothermal Sediment.</title>
        <authorList>
            <person name="Zhou Z."/>
            <person name="Liu Y."/>
            <person name="Xu W."/>
            <person name="Pan J."/>
            <person name="Luo Z.H."/>
            <person name="Li M."/>
        </authorList>
    </citation>
    <scope>NUCLEOTIDE SEQUENCE [LARGE SCALE GENOMIC DNA]</scope>
    <source>
        <strain evidence="3">SpSt-243</strain>
    </source>
</reference>
<proteinExistence type="predicted"/>
<dbReference type="EMBL" id="DSKI01000079">
    <property type="protein sequence ID" value="HEB42362.1"/>
    <property type="molecule type" value="Genomic_DNA"/>
</dbReference>
<name>A0A7C1SUG6_9HYPH</name>
<accession>A0A7C1SUG6</accession>
<evidence type="ECO:0000259" key="2">
    <source>
        <dbReference type="Pfam" id="PF07007"/>
    </source>
</evidence>
<dbReference type="Gene3D" id="1.20.1270.180">
    <property type="match status" value="1"/>
</dbReference>
<gene>
    <name evidence="3" type="ORF">ENP70_01350</name>
</gene>
<dbReference type="AlphaFoldDB" id="A0A7C1SUG6"/>
<evidence type="ECO:0000256" key="1">
    <source>
        <dbReference type="SAM" id="SignalP"/>
    </source>
</evidence>
<dbReference type="InterPro" id="IPR009739">
    <property type="entry name" value="LprI-like_N"/>
</dbReference>
<sequence length="142" mass="15404">MGRAMNWSVILMLCGCVLLQDAPASGEDVRDVDCNNAQTQADMNQCAAEDYRKADAAMNAQWAETRAAMLAWDKATPPSDGNGAAKRLLASQRAWLAYRDAACDVEGYSVEGGSMQPLVISSCLAELTRRRIEELKSLVGLF</sequence>
<dbReference type="PANTHER" id="PTHR39176:SF1">
    <property type="entry name" value="PERIPLASMIC PROTEIN"/>
    <property type="match status" value="1"/>
</dbReference>
<evidence type="ECO:0000313" key="3">
    <source>
        <dbReference type="EMBL" id="HEB42362.1"/>
    </source>
</evidence>
<feature type="signal peptide" evidence="1">
    <location>
        <begin position="1"/>
        <end position="26"/>
    </location>
</feature>
<dbReference type="PANTHER" id="PTHR39176">
    <property type="entry name" value="PERIPLASMIC PROTEIN-RELATED"/>
    <property type="match status" value="1"/>
</dbReference>